<comment type="catalytic activity">
    <reaction evidence="1">
        <text>Cleavage of non-polar aliphatic amino-acids at the P1 position, with a preference for Val, Ile and Met. At the P2 and P3 positions, Arg is selected most strongly with a secondary preference for other hydrophilic residues.</text>
        <dbReference type="EC" id="3.4.21.108"/>
    </reaction>
</comment>
<dbReference type="PANTHER" id="PTHR22939">
    <property type="entry name" value="SERINE PROTEASE FAMILY S1C HTRA-RELATED"/>
    <property type="match status" value="1"/>
</dbReference>
<dbReference type="SUPFAM" id="SSF50156">
    <property type="entry name" value="PDZ domain-like"/>
    <property type="match status" value="1"/>
</dbReference>
<dbReference type="Pfam" id="PF13365">
    <property type="entry name" value="Trypsin_2"/>
    <property type="match status" value="1"/>
</dbReference>
<dbReference type="GeneID" id="20216033"/>
<dbReference type="KEGG" id="hro:HELRODRAFT_82139"/>
<dbReference type="Proteomes" id="UP000015101">
    <property type="component" value="Unassembled WGS sequence"/>
</dbReference>
<evidence type="ECO:0000256" key="12">
    <source>
        <dbReference type="ARBA" id="ARBA00022946"/>
    </source>
</evidence>
<dbReference type="OrthoDB" id="4217619at2759"/>
<dbReference type="EMBL" id="AMQM01005099">
    <property type="status" value="NOT_ANNOTATED_CDS"/>
    <property type="molecule type" value="Genomic_DNA"/>
</dbReference>
<reference evidence="20" key="1">
    <citation type="submission" date="2012-12" db="EMBL/GenBank/DDBJ databases">
        <authorList>
            <person name="Hellsten U."/>
            <person name="Grimwood J."/>
            <person name="Chapman J.A."/>
            <person name="Shapiro H."/>
            <person name="Aerts A."/>
            <person name="Otillar R.P."/>
            <person name="Terry A.Y."/>
            <person name="Boore J.L."/>
            <person name="Simakov O."/>
            <person name="Marletaz F."/>
            <person name="Cho S.-J."/>
            <person name="Edsinger-Gonzales E."/>
            <person name="Havlak P."/>
            <person name="Kuo D.-H."/>
            <person name="Larsson T."/>
            <person name="Lv J."/>
            <person name="Arendt D."/>
            <person name="Savage R."/>
            <person name="Osoegawa K."/>
            <person name="de Jong P."/>
            <person name="Lindberg D.R."/>
            <person name="Seaver E.C."/>
            <person name="Weisblat D.A."/>
            <person name="Putnam N.H."/>
            <person name="Grigoriev I.V."/>
            <person name="Rokhsar D.S."/>
        </authorList>
    </citation>
    <scope>NUCLEOTIDE SEQUENCE</scope>
</reference>
<evidence type="ECO:0000256" key="15">
    <source>
        <dbReference type="ARBA" id="ARBA00023136"/>
    </source>
</evidence>
<comment type="similarity">
    <text evidence="4">Belongs to the peptidase S1C family.</text>
</comment>
<dbReference type="OMA" id="IMSPEGY"/>
<name>T1G4N5_HELRO</name>
<dbReference type="InterPro" id="IPR041489">
    <property type="entry name" value="PDZ_6"/>
</dbReference>
<dbReference type="FunFam" id="2.40.10.120:FF:000004">
    <property type="entry name" value="Serine protease HTRA2, mitochondrial"/>
    <property type="match status" value="1"/>
</dbReference>
<evidence type="ECO:0000256" key="8">
    <source>
        <dbReference type="ARBA" id="ARBA00022692"/>
    </source>
</evidence>
<comment type="subcellular location">
    <subcellularLocation>
        <location evidence="3">Mitochondrion intermembrane space</location>
    </subcellularLocation>
    <subcellularLocation>
        <location evidence="2">Mitochondrion membrane</location>
        <topology evidence="2">Single-pass membrane protein</topology>
    </subcellularLocation>
</comment>
<evidence type="ECO:0000256" key="4">
    <source>
        <dbReference type="ARBA" id="ARBA00010541"/>
    </source>
</evidence>
<dbReference type="GO" id="GO:0006508">
    <property type="term" value="P:proteolysis"/>
    <property type="evidence" value="ECO:0000318"/>
    <property type="project" value="GO_Central"/>
</dbReference>
<dbReference type="Pfam" id="PF17820">
    <property type="entry name" value="PDZ_6"/>
    <property type="match status" value="1"/>
</dbReference>
<accession>T1G4N5</accession>
<evidence type="ECO:0000256" key="5">
    <source>
        <dbReference type="ARBA" id="ARBA00013033"/>
    </source>
</evidence>
<dbReference type="GO" id="GO:0007005">
    <property type="term" value="P:mitochondrion organization"/>
    <property type="evidence" value="ECO:0007669"/>
    <property type="project" value="UniProtKB-ARBA"/>
</dbReference>
<dbReference type="HOGENOM" id="CLU_020120_6_0_1"/>
<keyword evidence="10" id="KW-0378">Hydrolase</keyword>
<evidence type="ECO:0000256" key="7">
    <source>
        <dbReference type="ARBA" id="ARBA00022670"/>
    </source>
</evidence>
<dbReference type="FunCoup" id="T1G4N5">
    <property type="interactions" value="923"/>
</dbReference>
<dbReference type="CTD" id="20216033"/>
<evidence type="ECO:0000313" key="19">
    <source>
        <dbReference type="EnsemblMetazoa" id="HelroP82139"/>
    </source>
</evidence>
<dbReference type="GO" id="GO:0043065">
    <property type="term" value="P:positive regulation of apoptotic process"/>
    <property type="evidence" value="ECO:0000318"/>
    <property type="project" value="GO_Central"/>
</dbReference>
<keyword evidence="11" id="KW-0720">Serine protease</keyword>
<dbReference type="PRINTS" id="PR00834">
    <property type="entry name" value="PROTEASES2C"/>
</dbReference>
<organism evidence="19 20">
    <name type="scientific">Helobdella robusta</name>
    <name type="common">Californian leech</name>
    <dbReference type="NCBI Taxonomy" id="6412"/>
    <lineage>
        <taxon>Eukaryota</taxon>
        <taxon>Metazoa</taxon>
        <taxon>Spiralia</taxon>
        <taxon>Lophotrochozoa</taxon>
        <taxon>Annelida</taxon>
        <taxon>Clitellata</taxon>
        <taxon>Hirudinea</taxon>
        <taxon>Rhynchobdellida</taxon>
        <taxon>Glossiphoniidae</taxon>
        <taxon>Helobdella</taxon>
    </lineage>
</organism>
<dbReference type="GO" id="GO:0031966">
    <property type="term" value="C:mitochondrial membrane"/>
    <property type="evidence" value="ECO:0007669"/>
    <property type="project" value="UniProtKB-SubCell"/>
</dbReference>
<evidence type="ECO:0000256" key="14">
    <source>
        <dbReference type="ARBA" id="ARBA00023128"/>
    </source>
</evidence>
<dbReference type="GO" id="GO:0012501">
    <property type="term" value="P:programmed cell death"/>
    <property type="evidence" value="ECO:0000318"/>
    <property type="project" value="GO_Central"/>
</dbReference>
<dbReference type="GO" id="GO:0005758">
    <property type="term" value="C:mitochondrial intermembrane space"/>
    <property type="evidence" value="ECO:0007669"/>
    <property type="project" value="UniProtKB-SubCell"/>
</dbReference>
<gene>
    <name evidence="19" type="primary">20216033</name>
    <name evidence="18" type="ORF">HELRODRAFT_82139</name>
</gene>
<dbReference type="InParanoid" id="T1G4N5"/>
<reference evidence="19" key="3">
    <citation type="submission" date="2015-06" db="UniProtKB">
        <authorList>
            <consortium name="EnsemblMetazoa"/>
        </authorList>
    </citation>
    <scope>IDENTIFICATION</scope>
</reference>
<evidence type="ECO:0000256" key="2">
    <source>
        <dbReference type="ARBA" id="ARBA00004304"/>
    </source>
</evidence>
<dbReference type="SUPFAM" id="SSF50494">
    <property type="entry name" value="Trypsin-like serine proteases"/>
    <property type="match status" value="1"/>
</dbReference>
<dbReference type="PROSITE" id="PS50106">
    <property type="entry name" value="PDZ"/>
    <property type="match status" value="1"/>
</dbReference>
<dbReference type="GO" id="GO:0006915">
    <property type="term" value="P:apoptotic process"/>
    <property type="evidence" value="ECO:0007669"/>
    <property type="project" value="UniProtKB-KW"/>
</dbReference>
<protein>
    <recommendedName>
        <fullName evidence="6">Serine protease HTRA2, mitochondrial</fullName>
        <ecNumber evidence="5">3.4.21.108</ecNumber>
    </recommendedName>
</protein>
<reference evidence="18 20" key="2">
    <citation type="journal article" date="2013" name="Nature">
        <title>Insights into bilaterian evolution from three spiralian genomes.</title>
        <authorList>
            <person name="Simakov O."/>
            <person name="Marletaz F."/>
            <person name="Cho S.J."/>
            <person name="Edsinger-Gonzales E."/>
            <person name="Havlak P."/>
            <person name="Hellsten U."/>
            <person name="Kuo D.H."/>
            <person name="Larsson T."/>
            <person name="Lv J."/>
            <person name="Arendt D."/>
            <person name="Savage R."/>
            <person name="Osoegawa K."/>
            <person name="de Jong P."/>
            <person name="Grimwood J."/>
            <person name="Chapman J.A."/>
            <person name="Shapiro H."/>
            <person name="Aerts A."/>
            <person name="Otillar R.P."/>
            <person name="Terry A.Y."/>
            <person name="Boore J.L."/>
            <person name="Grigoriev I.V."/>
            <person name="Lindberg D.R."/>
            <person name="Seaver E.C."/>
            <person name="Weisblat D.A."/>
            <person name="Putnam N.H."/>
            <person name="Rokhsar D.S."/>
        </authorList>
    </citation>
    <scope>NUCLEOTIDE SEQUENCE</scope>
</reference>
<dbReference type="PANTHER" id="PTHR22939:SF129">
    <property type="entry name" value="SERINE PROTEASE HTRA2, MITOCHONDRIAL"/>
    <property type="match status" value="1"/>
</dbReference>
<dbReference type="Gene3D" id="2.30.42.10">
    <property type="match status" value="1"/>
</dbReference>
<dbReference type="EMBL" id="KB096785">
    <property type="protein sequence ID" value="ESO01410.1"/>
    <property type="molecule type" value="Genomic_DNA"/>
</dbReference>
<dbReference type="InterPro" id="IPR009003">
    <property type="entry name" value="Peptidase_S1_PA"/>
</dbReference>
<evidence type="ECO:0000256" key="1">
    <source>
        <dbReference type="ARBA" id="ARBA00001760"/>
    </source>
</evidence>
<keyword evidence="20" id="KW-1185">Reference proteome</keyword>
<evidence type="ECO:0000256" key="13">
    <source>
        <dbReference type="ARBA" id="ARBA00022989"/>
    </source>
</evidence>
<evidence type="ECO:0000256" key="6">
    <source>
        <dbReference type="ARBA" id="ARBA00016929"/>
    </source>
</evidence>
<dbReference type="EC" id="3.4.21.108" evidence="5"/>
<dbReference type="SMART" id="SM00228">
    <property type="entry name" value="PDZ"/>
    <property type="match status" value="1"/>
</dbReference>
<dbReference type="InterPro" id="IPR001940">
    <property type="entry name" value="Peptidase_S1C"/>
</dbReference>
<sequence>MQPRYLHRKTSLNIKEPFWSKLKPYHLLTAGSALILCEAIRRSRWLSNVQAIEKVDVSNHHNSSSGKNAKHFNFIADVVEKAAPAVVYIEISGKLEHPFTGKTIAVSNGSGFIVRSDGLIITNAHVVGNSSKVKVRLNDGTQKIGLVQAVDSVSDLATIKISGENLPTIKLGKSGNLRPGEWVVAMGSPLQLSNTVTAGIISSANRKSHDLGLYNKDISYIQTDANINFGNSGGPLVNLEGEAIGINTMMVTTGISFAIPSDYANEFLNKAAQLEERCKRNKDISQIDNNDRYIGITMVTLTPDLLMTYKVQHRDLMHIDHGVLVYKVVIGSPAEIGGMKSGDIITEINGKSILTSDDVYRAIESGGEKLTVSIARGHSMLKISINPEIVN</sequence>
<evidence type="ECO:0000313" key="20">
    <source>
        <dbReference type="Proteomes" id="UP000015101"/>
    </source>
</evidence>
<keyword evidence="7" id="KW-0645">Protease</keyword>
<proteinExistence type="inferred from homology"/>
<dbReference type="Gene3D" id="2.40.10.120">
    <property type="match status" value="1"/>
</dbReference>
<keyword evidence="8" id="KW-0812">Transmembrane</keyword>
<keyword evidence="9" id="KW-0053">Apoptosis</keyword>
<evidence type="ECO:0000313" key="18">
    <source>
        <dbReference type="EMBL" id="ESO01410.1"/>
    </source>
</evidence>
<evidence type="ECO:0000256" key="10">
    <source>
        <dbReference type="ARBA" id="ARBA00022801"/>
    </source>
</evidence>
<evidence type="ECO:0000256" key="11">
    <source>
        <dbReference type="ARBA" id="ARBA00022825"/>
    </source>
</evidence>
<dbReference type="AlphaFoldDB" id="T1G4N5"/>
<dbReference type="InterPro" id="IPR001478">
    <property type="entry name" value="PDZ"/>
</dbReference>
<evidence type="ECO:0000256" key="9">
    <source>
        <dbReference type="ARBA" id="ARBA00022703"/>
    </source>
</evidence>
<keyword evidence="14" id="KW-0496">Mitochondrion</keyword>
<keyword evidence="12" id="KW-0809">Transit peptide</keyword>
<feature type="domain" description="PDZ" evidence="17">
    <location>
        <begin position="283"/>
        <end position="378"/>
    </location>
</feature>
<evidence type="ECO:0000256" key="3">
    <source>
        <dbReference type="ARBA" id="ARBA00004569"/>
    </source>
</evidence>
<dbReference type="EnsemblMetazoa" id="HelroT82139">
    <property type="protein sequence ID" value="HelroP82139"/>
    <property type="gene ID" value="HelroG82139"/>
</dbReference>
<dbReference type="CDD" id="cd06785">
    <property type="entry name" value="cpPDZ_HtrA-like"/>
    <property type="match status" value="1"/>
</dbReference>
<dbReference type="STRING" id="6412.T1G4N5"/>
<keyword evidence="13" id="KW-1133">Transmembrane helix</keyword>
<evidence type="ECO:0000256" key="16">
    <source>
        <dbReference type="ARBA" id="ARBA00023145"/>
    </source>
</evidence>
<dbReference type="eggNOG" id="KOG1320">
    <property type="taxonomic scope" value="Eukaryota"/>
</dbReference>
<keyword evidence="16" id="KW-0865">Zymogen</keyword>
<keyword evidence="15" id="KW-0472">Membrane</keyword>
<evidence type="ECO:0000259" key="17">
    <source>
        <dbReference type="PROSITE" id="PS50106"/>
    </source>
</evidence>
<dbReference type="InterPro" id="IPR036034">
    <property type="entry name" value="PDZ_sf"/>
</dbReference>
<dbReference type="GO" id="GO:0004252">
    <property type="term" value="F:serine-type endopeptidase activity"/>
    <property type="evidence" value="ECO:0000318"/>
    <property type="project" value="GO_Central"/>
</dbReference>
<dbReference type="RefSeq" id="XP_009020646.1">
    <property type="nucleotide sequence ID" value="XM_009022398.1"/>
</dbReference>